<feature type="transmembrane region" description="Helical" evidence="1">
    <location>
        <begin position="94"/>
        <end position="114"/>
    </location>
</feature>
<feature type="transmembrane region" description="Helical" evidence="1">
    <location>
        <begin position="209"/>
        <end position="229"/>
    </location>
</feature>
<keyword evidence="1" id="KW-0472">Membrane</keyword>
<dbReference type="PANTHER" id="PTHR37810">
    <property type="entry name" value="IMMUNITY PROTEIN SDPI"/>
    <property type="match status" value="1"/>
</dbReference>
<keyword evidence="1" id="KW-0812">Transmembrane</keyword>
<feature type="transmembrane region" description="Helical" evidence="1">
    <location>
        <begin position="34"/>
        <end position="52"/>
    </location>
</feature>
<sequence length="339" mass="38669">MKEMIRKYRGTLISSALVILAGVLVGFTSIQGKWINLFFVVMQCVFVAIIFYDNRNRQQNRKVIGMTIWIIPVITLLYNGIVRLVDMGADIENLFMAFIYYGTGLMFMVIGNYLPKVKQNNTIGIRVVWTLQDEENWSATHRFSGKIWVASGILCMLCGLFAESIAALVLYVVSIMAAVIISVLYSYLFYKKKIETGEKLKIQYKKKAIVGYGIVTILTIIFIIGSLFWGSIDIQFQDNSFTIKAQGWSDYTVDYTKIDSISYEENLFQNSNDYRINGLGNFKYAMGNFRNDVYGNYIRYTHSSCHSYVVMSIGGKILVVNGENDPATKEIYHNISEKK</sequence>
<organism evidence="2 3">
    <name type="scientific">Dorea longicatena</name>
    <dbReference type="NCBI Taxonomy" id="88431"/>
    <lineage>
        <taxon>Bacteria</taxon>
        <taxon>Bacillati</taxon>
        <taxon>Bacillota</taxon>
        <taxon>Clostridia</taxon>
        <taxon>Lachnospirales</taxon>
        <taxon>Lachnospiraceae</taxon>
        <taxon>Dorea</taxon>
    </lineage>
</organism>
<evidence type="ECO:0000313" key="2">
    <source>
        <dbReference type="EMBL" id="CUN06123.1"/>
    </source>
</evidence>
<dbReference type="EMBL" id="CYXO01000009">
    <property type="protein sequence ID" value="CUN06123.1"/>
    <property type="molecule type" value="Genomic_DNA"/>
</dbReference>
<dbReference type="Pfam" id="PF13630">
    <property type="entry name" value="SdpI"/>
    <property type="match status" value="1"/>
</dbReference>
<dbReference type="AlphaFoldDB" id="A0A173TTF9"/>
<dbReference type="GO" id="GO:0009636">
    <property type="term" value="P:response to toxic substance"/>
    <property type="evidence" value="ECO:0007669"/>
    <property type="project" value="TreeGrafter"/>
</dbReference>
<name>A0A173TTF9_9FIRM</name>
<dbReference type="RefSeq" id="WP_055214360.1">
    <property type="nucleotide sequence ID" value="NZ_CYXO01000009.1"/>
</dbReference>
<gene>
    <name evidence="2" type="primary">sdpI</name>
    <name evidence="2" type="ORF">ERS852573_01753</name>
</gene>
<evidence type="ECO:0000313" key="3">
    <source>
        <dbReference type="Proteomes" id="UP000095597"/>
    </source>
</evidence>
<proteinExistence type="predicted"/>
<protein>
    <submittedName>
        <fullName evidence="2">Immunity protein sdpI</fullName>
    </submittedName>
</protein>
<feature type="transmembrane region" description="Helical" evidence="1">
    <location>
        <begin position="168"/>
        <end position="188"/>
    </location>
</feature>
<keyword evidence="1" id="KW-1133">Transmembrane helix</keyword>
<feature type="transmembrane region" description="Helical" evidence="1">
    <location>
        <begin position="143"/>
        <end position="162"/>
    </location>
</feature>
<feature type="transmembrane region" description="Helical" evidence="1">
    <location>
        <begin position="12"/>
        <end position="28"/>
    </location>
</feature>
<dbReference type="PANTHER" id="PTHR37810:SF5">
    <property type="entry name" value="IMMUNITY PROTEIN SDPI"/>
    <property type="match status" value="1"/>
</dbReference>
<reference evidence="2 3" key="1">
    <citation type="submission" date="2015-09" db="EMBL/GenBank/DDBJ databases">
        <authorList>
            <consortium name="Pathogen Informatics"/>
        </authorList>
    </citation>
    <scope>NUCLEOTIDE SEQUENCE [LARGE SCALE GENOMIC DNA]</scope>
    <source>
        <strain evidence="2 3">2789STDY5834961</strain>
    </source>
</reference>
<dbReference type="InterPro" id="IPR025962">
    <property type="entry name" value="SdpI/YhfL"/>
</dbReference>
<dbReference type="Proteomes" id="UP000095597">
    <property type="component" value="Unassembled WGS sequence"/>
</dbReference>
<feature type="transmembrane region" description="Helical" evidence="1">
    <location>
        <begin position="64"/>
        <end position="82"/>
    </location>
</feature>
<evidence type="ECO:0000256" key="1">
    <source>
        <dbReference type="SAM" id="Phobius"/>
    </source>
</evidence>
<accession>A0A173TTF9</accession>
<dbReference type="OrthoDB" id="9808690at2"/>